<dbReference type="Gene3D" id="2.160.20.10">
    <property type="entry name" value="Single-stranded right-handed beta-helix, Pectin lyase-like"/>
    <property type="match status" value="1"/>
</dbReference>
<dbReference type="SUPFAM" id="SSF51126">
    <property type="entry name" value="Pectin lyase-like"/>
    <property type="match status" value="1"/>
</dbReference>
<sequence length="432" mass="47321">MVGEREIDAKNPPSPLTGLTGKGDETAVLENIMAFAKSNGYTKILLPRGTFTIRYLNYRDGIDIEGTGINSTFLKALPSTETVFIKSIDSPTQQFVISKFTIDGDAVNAGQHGLGLIAYPLGTPPYHGGVWYSCFKDLRIRKFRGAQIIVKKGAVEIVPSSLPNQFNVFDNVHAYRVAESTSYCLYMEDQIGQHTLRNCSFDGPLNGEKTKGTNIYIDGGNTILFDMVTSQNSEKAVEIKNNRNTTFRNCWFENINYSITAYKAVNLVIESVNFANACSDDSGGGYGVRSTDTTDSIIVSSCNFAGNVDTSVWGNGQSFEIKTWNNKGTIVTKGLTRQLRAIENIFIGNTKFIYLTNQNQIINNISHSSSPGELLAIKFHGSGTTTLTNLGNLKLPNGINTIIFRSGDCAIFTPTELENGLMLVSHNKFNAN</sequence>
<feature type="region of interest" description="Disordered" evidence="1">
    <location>
        <begin position="1"/>
        <end position="21"/>
    </location>
</feature>
<reference evidence="2" key="1">
    <citation type="journal article" date="2022" name="J Environ Chem Eng">
        <title>Biodegradation of petroleum oil using a constructed nonpathogenic and heavy metal-tolerant bacterial consortium isolated from marine sponges.</title>
        <authorList>
            <person name="Dechsakulwatana C."/>
            <person name="Rungsihiranrut A."/>
            <person name="Muangchinda C."/>
            <person name="Ningthoujam R."/>
            <person name="Klankeo P."/>
            <person name="Pinyakong O."/>
        </authorList>
    </citation>
    <scope>NUCLEOTIDE SEQUENCE</scope>
    <source>
        <strain evidence="2">TL01-2</strain>
    </source>
</reference>
<dbReference type="AlphaFoldDB" id="A0AAX6NGW7"/>
<evidence type="ECO:0000256" key="1">
    <source>
        <dbReference type="SAM" id="MobiDB-lite"/>
    </source>
</evidence>
<reference evidence="2" key="2">
    <citation type="submission" date="2022-12" db="EMBL/GenBank/DDBJ databases">
        <authorList>
            <person name="Dechsakulwatana C."/>
            <person name="Rungsihiranrut A."/>
            <person name="Muangchinda C."/>
            <person name="Ningthoujam R."/>
            <person name="Klankeo P."/>
            <person name="Pinyakong O."/>
        </authorList>
    </citation>
    <scope>NUCLEOTIDE SEQUENCE</scope>
    <source>
        <strain evidence="2">TL01-2</strain>
    </source>
</reference>
<evidence type="ECO:0000313" key="3">
    <source>
        <dbReference type="Proteomes" id="UP001269400"/>
    </source>
</evidence>
<protein>
    <recommendedName>
        <fullName evidence="4">Pectate lyase superfamily protein domain-containing protein</fullName>
    </recommendedName>
</protein>
<dbReference type="EMBL" id="JAPTGD010000005">
    <property type="protein sequence ID" value="MDU9695138.1"/>
    <property type="molecule type" value="Genomic_DNA"/>
</dbReference>
<organism evidence="2 3">
    <name type="scientific">Priestia aryabhattai</name>
    <name type="common">Bacillus aryabhattai</name>
    <dbReference type="NCBI Taxonomy" id="412384"/>
    <lineage>
        <taxon>Bacteria</taxon>
        <taxon>Bacillati</taxon>
        <taxon>Bacillota</taxon>
        <taxon>Bacilli</taxon>
        <taxon>Bacillales</taxon>
        <taxon>Bacillaceae</taxon>
        <taxon>Priestia</taxon>
    </lineage>
</organism>
<evidence type="ECO:0008006" key="4">
    <source>
        <dbReference type="Google" id="ProtNLM"/>
    </source>
</evidence>
<proteinExistence type="predicted"/>
<accession>A0AAX6NGW7</accession>
<dbReference type="InterPro" id="IPR012334">
    <property type="entry name" value="Pectin_lyas_fold"/>
</dbReference>
<name>A0AAX6NGW7_PRIAR</name>
<gene>
    <name evidence="2" type="ORF">O0Q50_28480</name>
</gene>
<dbReference type="InterPro" id="IPR011050">
    <property type="entry name" value="Pectin_lyase_fold/virulence"/>
</dbReference>
<dbReference type="Proteomes" id="UP001269400">
    <property type="component" value="Unassembled WGS sequence"/>
</dbReference>
<evidence type="ECO:0000313" key="2">
    <source>
        <dbReference type="EMBL" id="MDU9695138.1"/>
    </source>
</evidence>
<comment type="caution">
    <text evidence="2">The sequence shown here is derived from an EMBL/GenBank/DDBJ whole genome shotgun (WGS) entry which is preliminary data.</text>
</comment>
<dbReference type="RefSeq" id="WP_316911596.1">
    <property type="nucleotide sequence ID" value="NZ_JAPTGD010000005.1"/>
</dbReference>